<feature type="transmembrane region" description="Helical" evidence="1">
    <location>
        <begin position="32"/>
        <end position="53"/>
    </location>
</feature>
<name>A0ABD5VFR6_9EURY</name>
<dbReference type="AlphaFoldDB" id="A0ABD5VFR6"/>
<keyword evidence="1" id="KW-0472">Membrane</keyword>
<evidence type="ECO:0000256" key="1">
    <source>
        <dbReference type="SAM" id="Phobius"/>
    </source>
</evidence>
<keyword evidence="1" id="KW-0812">Transmembrane</keyword>
<dbReference type="Proteomes" id="UP001596395">
    <property type="component" value="Unassembled WGS sequence"/>
</dbReference>
<comment type="caution">
    <text evidence="2">The sequence shown here is derived from an EMBL/GenBank/DDBJ whole genome shotgun (WGS) entry which is preliminary data.</text>
</comment>
<protein>
    <recommendedName>
        <fullName evidence="4">Short C-terminal domain-containing protein</fullName>
    </recommendedName>
</protein>
<sequence length="97" mass="10250">MNDDLLPLKLFLVGCTVLVVALGVLAPDLANGLTDVGPVAIVVGAAVVTFVVAKRRGDDDDGERSLAELRREYARGNVDEDEVDARLDELTDGDGGR</sequence>
<accession>A0ABD5VFR6</accession>
<gene>
    <name evidence="2" type="ORF">ACFQGB_12615</name>
</gene>
<feature type="transmembrane region" description="Helical" evidence="1">
    <location>
        <begin position="7"/>
        <end position="26"/>
    </location>
</feature>
<evidence type="ECO:0000313" key="2">
    <source>
        <dbReference type="EMBL" id="MFC6953708.1"/>
    </source>
</evidence>
<organism evidence="2 3">
    <name type="scientific">Halorubellus litoreus</name>
    <dbReference type="NCBI Taxonomy" id="755308"/>
    <lineage>
        <taxon>Archaea</taxon>
        <taxon>Methanobacteriati</taxon>
        <taxon>Methanobacteriota</taxon>
        <taxon>Stenosarchaea group</taxon>
        <taxon>Halobacteria</taxon>
        <taxon>Halobacteriales</taxon>
        <taxon>Halorubellaceae</taxon>
        <taxon>Halorubellus</taxon>
    </lineage>
</organism>
<dbReference type="RefSeq" id="WP_336350661.1">
    <property type="nucleotide sequence ID" value="NZ_JAZAQL010000002.1"/>
</dbReference>
<dbReference type="EMBL" id="JBHSXN010000002">
    <property type="protein sequence ID" value="MFC6953708.1"/>
    <property type="molecule type" value="Genomic_DNA"/>
</dbReference>
<proteinExistence type="predicted"/>
<evidence type="ECO:0000313" key="3">
    <source>
        <dbReference type="Proteomes" id="UP001596395"/>
    </source>
</evidence>
<evidence type="ECO:0008006" key="4">
    <source>
        <dbReference type="Google" id="ProtNLM"/>
    </source>
</evidence>
<keyword evidence="3" id="KW-1185">Reference proteome</keyword>
<keyword evidence="1" id="KW-1133">Transmembrane helix</keyword>
<reference evidence="2 3" key="1">
    <citation type="journal article" date="2019" name="Int. J. Syst. Evol. Microbiol.">
        <title>The Global Catalogue of Microorganisms (GCM) 10K type strain sequencing project: providing services to taxonomists for standard genome sequencing and annotation.</title>
        <authorList>
            <consortium name="The Broad Institute Genomics Platform"/>
            <consortium name="The Broad Institute Genome Sequencing Center for Infectious Disease"/>
            <person name="Wu L."/>
            <person name="Ma J."/>
        </authorList>
    </citation>
    <scope>NUCLEOTIDE SEQUENCE [LARGE SCALE GENOMIC DNA]</scope>
    <source>
        <strain evidence="2 3">GX26</strain>
    </source>
</reference>